<protein>
    <submittedName>
        <fullName evidence="1">Uncharacterized protein</fullName>
    </submittedName>
</protein>
<name>X1B6K9_9ZZZZ</name>
<accession>X1B6K9</accession>
<dbReference type="AlphaFoldDB" id="X1B6K9"/>
<dbReference type="EMBL" id="BART01028494">
    <property type="protein sequence ID" value="GAG90710.1"/>
    <property type="molecule type" value="Genomic_DNA"/>
</dbReference>
<sequence>RRLEEFPYMPSALYFFVADPIETTVGLQDAS</sequence>
<organism evidence="1">
    <name type="scientific">marine sediment metagenome</name>
    <dbReference type="NCBI Taxonomy" id="412755"/>
    <lineage>
        <taxon>unclassified sequences</taxon>
        <taxon>metagenomes</taxon>
        <taxon>ecological metagenomes</taxon>
    </lineage>
</organism>
<gene>
    <name evidence="1" type="ORF">S01H4_50221</name>
</gene>
<comment type="caution">
    <text evidence="1">The sequence shown here is derived from an EMBL/GenBank/DDBJ whole genome shotgun (WGS) entry which is preliminary data.</text>
</comment>
<evidence type="ECO:0000313" key="1">
    <source>
        <dbReference type="EMBL" id="GAG90710.1"/>
    </source>
</evidence>
<feature type="non-terminal residue" evidence="1">
    <location>
        <position position="1"/>
    </location>
</feature>
<reference evidence="1" key="1">
    <citation type="journal article" date="2014" name="Front. Microbiol.">
        <title>High frequency of phylogenetically diverse reductive dehalogenase-homologous genes in deep subseafloor sedimentary metagenomes.</title>
        <authorList>
            <person name="Kawai M."/>
            <person name="Futagami T."/>
            <person name="Toyoda A."/>
            <person name="Takaki Y."/>
            <person name="Nishi S."/>
            <person name="Hori S."/>
            <person name="Arai W."/>
            <person name="Tsubouchi T."/>
            <person name="Morono Y."/>
            <person name="Uchiyama I."/>
            <person name="Ito T."/>
            <person name="Fujiyama A."/>
            <person name="Inagaki F."/>
            <person name="Takami H."/>
        </authorList>
    </citation>
    <scope>NUCLEOTIDE SEQUENCE</scope>
    <source>
        <strain evidence="1">Expedition CK06-06</strain>
    </source>
</reference>
<proteinExistence type="predicted"/>